<comment type="caution">
    <text evidence="1">The sequence shown here is derived from an EMBL/GenBank/DDBJ whole genome shotgun (WGS) entry which is preliminary data.</text>
</comment>
<evidence type="ECO:0000313" key="1">
    <source>
        <dbReference type="EMBL" id="MED6196485.1"/>
    </source>
</evidence>
<sequence>MFSWIYQRFPSLCPPGRDLLVFPLVCRLNGLGQSSQDLHSRRMLDLRNELDRVGFDDFMWTPYMLPA</sequence>
<dbReference type="EMBL" id="JASCZI010211760">
    <property type="protein sequence ID" value="MED6196485.1"/>
    <property type="molecule type" value="Genomic_DNA"/>
</dbReference>
<name>A0ABU6XEK2_9FABA</name>
<keyword evidence="2" id="KW-1185">Reference proteome</keyword>
<gene>
    <name evidence="1" type="ORF">PIB30_048017</name>
</gene>
<organism evidence="1 2">
    <name type="scientific">Stylosanthes scabra</name>
    <dbReference type="NCBI Taxonomy" id="79078"/>
    <lineage>
        <taxon>Eukaryota</taxon>
        <taxon>Viridiplantae</taxon>
        <taxon>Streptophyta</taxon>
        <taxon>Embryophyta</taxon>
        <taxon>Tracheophyta</taxon>
        <taxon>Spermatophyta</taxon>
        <taxon>Magnoliopsida</taxon>
        <taxon>eudicotyledons</taxon>
        <taxon>Gunneridae</taxon>
        <taxon>Pentapetalae</taxon>
        <taxon>rosids</taxon>
        <taxon>fabids</taxon>
        <taxon>Fabales</taxon>
        <taxon>Fabaceae</taxon>
        <taxon>Papilionoideae</taxon>
        <taxon>50 kb inversion clade</taxon>
        <taxon>dalbergioids sensu lato</taxon>
        <taxon>Dalbergieae</taxon>
        <taxon>Pterocarpus clade</taxon>
        <taxon>Stylosanthes</taxon>
    </lineage>
</organism>
<dbReference type="Proteomes" id="UP001341840">
    <property type="component" value="Unassembled WGS sequence"/>
</dbReference>
<protein>
    <submittedName>
        <fullName evidence="1">Uncharacterized protein</fullName>
    </submittedName>
</protein>
<evidence type="ECO:0000313" key="2">
    <source>
        <dbReference type="Proteomes" id="UP001341840"/>
    </source>
</evidence>
<reference evidence="1 2" key="1">
    <citation type="journal article" date="2023" name="Plants (Basel)">
        <title>Bridging the Gap: Combining Genomics and Transcriptomics Approaches to Understand Stylosanthes scabra, an Orphan Legume from the Brazilian Caatinga.</title>
        <authorList>
            <person name="Ferreira-Neto J.R.C."/>
            <person name="da Silva M.D."/>
            <person name="Binneck E."/>
            <person name="de Melo N.F."/>
            <person name="da Silva R.H."/>
            <person name="de Melo A.L.T.M."/>
            <person name="Pandolfi V."/>
            <person name="Bustamante F.O."/>
            <person name="Brasileiro-Vidal A.C."/>
            <person name="Benko-Iseppon A.M."/>
        </authorList>
    </citation>
    <scope>NUCLEOTIDE SEQUENCE [LARGE SCALE GENOMIC DNA]</scope>
    <source>
        <tissue evidence="1">Leaves</tissue>
    </source>
</reference>
<accession>A0ABU6XEK2</accession>
<proteinExistence type="predicted"/>